<dbReference type="PANTHER" id="PTHR13989:SF16">
    <property type="entry name" value="REPLICATION PROTEIN A2"/>
    <property type="match status" value="1"/>
</dbReference>
<accession>A0A0D1XVM6</accession>
<feature type="region of interest" description="Disordered" evidence="6">
    <location>
        <begin position="22"/>
        <end position="44"/>
    </location>
</feature>
<name>A0A0D1XVM6_9PEZI</name>
<dbReference type="GO" id="GO:0000781">
    <property type="term" value="C:chromosome, telomeric region"/>
    <property type="evidence" value="ECO:0007669"/>
    <property type="project" value="TreeGrafter"/>
</dbReference>
<dbReference type="InterPro" id="IPR014646">
    <property type="entry name" value="Rfa2/RPA32"/>
</dbReference>
<dbReference type="GeneID" id="27310499"/>
<keyword evidence="4" id="KW-0238">DNA-binding</keyword>
<gene>
    <name evidence="9" type="ORF">PV09_02526</name>
</gene>
<feature type="domain" description="Replication protein A C-terminal" evidence="8">
    <location>
        <begin position="192"/>
        <end position="252"/>
    </location>
</feature>
<dbReference type="GO" id="GO:0005662">
    <property type="term" value="C:DNA replication factor A complex"/>
    <property type="evidence" value="ECO:0007669"/>
    <property type="project" value="TreeGrafter"/>
</dbReference>
<evidence type="ECO:0000313" key="9">
    <source>
        <dbReference type="EMBL" id="KIW06846.1"/>
    </source>
</evidence>
<dbReference type="VEuPathDB" id="FungiDB:PV09_02526"/>
<dbReference type="RefSeq" id="XP_016216715.1">
    <property type="nucleotide sequence ID" value="XM_016355579.1"/>
</dbReference>
<dbReference type="InterPro" id="IPR040260">
    <property type="entry name" value="RFA2-like"/>
</dbReference>
<evidence type="ECO:0000256" key="5">
    <source>
        <dbReference type="ARBA" id="ARBA00023242"/>
    </source>
</evidence>
<dbReference type="Gene3D" id="1.10.10.10">
    <property type="entry name" value="Winged helix-like DNA-binding domain superfamily/Winged helix DNA-binding domain"/>
    <property type="match status" value="1"/>
</dbReference>
<evidence type="ECO:0000256" key="1">
    <source>
        <dbReference type="ARBA" id="ARBA00004123"/>
    </source>
</evidence>
<dbReference type="GO" id="GO:0000724">
    <property type="term" value="P:double-strand break repair via homologous recombination"/>
    <property type="evidence" value="ECO:0007669"/>
    <property type="project" value="TreeGrafter"/>
</dbReference>
<dbReference type="CDD" id="cd04478">
    <property type="entry name" value="RPA2_DBD_D"/>
    <property type="match status" value="1"/>
</dbReference>
<dbReference type="InterPro" id="IPR036390">
    <property type="entry name" value="WH_DNA-bd_sf"/>
</dbReference>
<proteinExistence type="inferred from homology"/>
<dbReference type="FunCoup" id="A0A0D1XVM6">
    <property type="interactions" value="872"/>
</dbReference>
<dbReference type="STRING" id="253628.A0A0D1XVM6"/>
<evidence type="ECO:0000259" key="8">
    <source>
        <dbReference type="Pfam" id="PF08784"/>
    </source>
</evidence>
<organism evidence="9 10">
    <name type="scientific">Verruconis gallopava</name>
    <dbReference type="NCBI Taxonomy" id="253628"/>
    <lineage>
        <taxon>Eukaryota</taxon>
        <taxon>Fungi</taxon>
        <taxon>Dikarya</taxon>
        <taxon>Ascomycota</taxon>
        <taxon>Pezizomycotina</taxon>
        <taxon>Dothideomycetes</taxon>
        <taxon>Pleosporomycetidae</taxon>
        <taxon>Venturiales</taxon>
        <taxon>Sympoventuriaceae</taxon>
        <taxon>Verruconis</taxon>
    </lineage>
</organism>
<protein>
    <recommendedName>
        <fullName evidence="11">Replication protein A C-terminal domain-containing protein</fullName>
    </recommendedName>
</protein>
<comment type="similarity">
    <text evidence="2">Belongs to the replication factor A protein 2 family.</text>
</comment>
<dbReference type="GO" id="GO:0006260">
    <property type="term" value="P:DNA replication"/>
    <property type="evidence" value="ECO:0007669"/>
    <property type="project" value="UniProtKB-KW"/>
</dbReference>
<evidence type="ECO:0000256" key="2">
    <source>
        <dbReference type="ARBA" id="ARBA00007815"/>
    </source>
</evidence>
<dbReference type="Pfam" id="PF01336">
    <property type="entry name" value="tRNA_anti-codon"/>
    <property type="match status" value="1"/>
</dbReference>
<dbReference type="InterPro" id="IPR036388">
    <property type="entry name" value="WH-like_DNA-bd_sf"/>
</dbReference>
<dbReference type="SUPFAM" id="SSF50249">
    <property type="entry name" value="Nucleic acid-binding proteins"/>
    <property type="match status" value="1"/>
</dbReference>
<evidence type="ECO:0008006" key="11">
    <source>
        <dbReference type="Google" id="ProtNLM"/>
    </source>
</evidence>
<evidence type="ECO:0000256" key="3">
    <source>
        <dbReference type="ARBA" id="ARBA00022705"/>
    </source>
</evidence>
<dbReference type="Proteomes" id="UP000053259">
    <property type="component" value="Unassembled WGS sequence"/>
</dbReference>
<dbReference type="OrthoDB" id="25571at2759"/>
<comment type="subcellular location">
    <subcellularLocation>
        <location evidence="1">Nucleus</location>
    </subcellularLocation>
</comment>
<dbReference type="PIRSF" id="PIRSF036949">
    <property type="entry name" value="RPA32"/>
    <property type="match status" value="1"/>
</dbReference>
<keyword evidence="3" id="KW-0235">DNA replication</keyword>
<evidence type="ECO:0000259" key="7">
    <source>
        <dbReference type="Pfam" id="PF01336"/>
    </source>
</evidence>
<keyword evidence="5" id="KW-0539">Nucleus</keyword>
<dbReference type="GO" id="GO:0006289">
    <property type="term" value="P:nucleotide-excision repair"/>
    <property type="evidence" value="ECO:0007669"/>
    <property type="project" value="TreeGrafter"/>
</dbReference>
<evidence type="ECO:0000256" key="6">
    <source>
        <dbReference type="SAM" id="MobiDB-lite"/>
    </source>
</evidence>
<dbReference type="InParanoid" id="A0A0D1XVM6"/>
<dbReference type="GO" id="GO:0003697">
    <property type="term" value="F:single-stranded DNA binding"/>
    <property type="evidence" value="ECO:0007669"/>
    <property type="project" value="TreeGrafter"/>
</dbReference>
<dbReference type="Pfam" id="PF08784">
    <property type="entry name" value="RPA_C"/>
    <property type="match status" value="1"/>
</dbReference>
<evidence type="ECO:0000256" key="4">
    <source>
        <dbReference type="ARBA" id="ARBA00023125"/>
    </source>
</evidence>
<evidence type="ECO:0000313" key="10">
    <source>
        <dbReference type="Proteomes" id="UP000053259"/>
    </source>
</evidence>
<sequence>MEGNYGNYGNYSTTTYNSGGEAGGGGFMPGGSQTSPSGGGGFKNESLRPVTIKQLLEAEPDGSEFKIDGSQIHQVTIIGQVRNISTQTTNITYRLDDGTGVLEVKVWIDPEAYDVNRPQITENTYVRTWGRLKAFSNKRHLGAHFIRPLQDLNEINYHLLEATLVHLQCTSGPPGEAGKGGVAAKGAVGDTLPAGLSNAARAIYKILKTTPSGNEGLHVQDIASRTGLEYADVAKGGDELLNAGLIYTTVDDSTWQILEMGNGY</sequence>
<feature type="domain" description="OB" evidence="7">
    <location>
        <begin position="75"/>
        <end position="141"/>
    </location>
</feature>
<dbReference type="InterPro" id="IPR014892">
    <property type="entry name" value="RPA_C"/>
</dbReference>
<dbReference type="SUPFAM" id="SSF46785">
    <property type="entry name" value="Winged helix' DNA-binding domain"/>
    <property type="match status" value="1"/>
</dbReference>
<dbReference type="AlphaFoldDB" id="A0A0D1XVM6"/>
<dbReference type="InterPro" id="IPR012340">
    <property type="entry name" value="NA-bd_OB-fold"/>
</dbReference>
<dbReference type="PANTHER" id="PTHR13989">
    <property type="entry name" value="REPLICATION PROTEIN A-RELATED"/>
    <property type="match status" value="1"/>
</dbReference>
<reference evidence="9 10" key="1">
    <citation type="submission" date="2015-01" db="EMBL/GenBank/DDBJ databases">
        <title>The Genome Sequence of Ochroconis gallopava CBS43764.</title>
        <authorList>
            <consortium name="The Broad Institute Genomics Platform"/>
            <person name="Cuomo C."/>
            <person name="de Hoog S."/>
            <person name="Gorbushina A."/>
            <person name="Stielow B."/>
            <person name="Teixiera M."/>
            <person name="Abouelleil A."/>
            <person name="Chapman S.B."/>
            <person name="Priest M."/>
            <person name="Young S.K."/>
            <person name="Wortman J."/>
            <person name="Nusbaum C."/>
            <person name="Birren B."/>
        </authorList>
    </citation>
    <scope>NUCLEOTIDE SEQUENCE [LARGE SCALE GENOMIC DNA]</scope>
    <source>
        <strain evidence="9 10">CBS 43764</strain>
    </source>
</reference>
<keyword evidence="10" id="KW-1185">Reference proteome</keyword>
<dbReference type="InterPro" id="IPR004365">
    <property type="entry name" value="NA-bd_OB_tRNA"/>
</dbReference>
<dbReference type="Gene3D" id="2.40.50.140">
    <property type="entry name" value="Nucleic acid-binding proteins"/>
    <property type="match status" value="1"/>
</dbReference>
<dbReference type="HOGENOM" id="CLU_051033_0_1_1"/>
<dbReference type="EMBL" id="KN847534">
    <property type="protein sequence ID" value="KIW06846.1"/>
    <property type="molecule type" value="Genomic_DNA"/>
</dbReference>
<dbReference type="GO" id="GO:0035861">
    <property type="term" value="C:site of double-strand break"/>
    <property type="evidence" value="ECO:0007669"/>
    <property type="project" value="TreeGrafter"/>
</dbReference>